<dbReference type="Proteomes" id="UP000696573">
    <property type="component" value="Unassembled WGS sequence"/>
</dbReference>
<keyword evidence="5" id="KW-1185">Reference proteome</keyword>
<dbReference type="SFLD" id="SFLDG00358">
    <property type="entry name" value="Main_(cytGST)"/>
    <property type="match status" value="1"/>
</dbReference>
<dbReference type="SFLD" id="SFLDS00019">
    <property type="entry name" value="Glutathione_Transferase_(cytos"/>
    <property type="match status" value="1"/>
</dbReference>
<dbReference type="InterPro" id="IPR005955">
    <property type="entry name" value="GST_Zeta"/>
</dbReference>
<organism evidence="4 5">
    <name type="scientific">Clonostachys rhizophaga</name>
    <dbReference type="NCBI Taxonomy" id="160324"/>
    <lineage>
        <taxon>Eukaryota</taxon>
        <taxon>Fungi</taxon>
        <taxon>Dikarya</taxon>
        <taxon>Ascomycota</taxon>
        <taxon>Pezizomycotina</taxon>
        <taxon>Sordariomycetes</taxon>
        <taxon>Hypocreomycetidae</taxon>
        <taxon>Hypocreales</taxon>
        <taxon>Bionectriaceae</taxon>
        <taxon>Clonostachys</taxon>
    </lineage>
</organism>
<dbReference type="InterPro" id="IPR040079">
    <property type="entry name" value="Glutathione_S-Trfase"/>
</dbReference>
<accession>A0A9N9VLF8</accession>
<dbReference type="GO" id="GO:0005739">
    <property type="term" value="C:mitochondrion"/>
    <property type="evidence" value="ECO:0007669"/>
    <property type="project" value="TreeGrafter"/>
</dbReference>
<dbReference type="Gene3D" id="1.20.1050.10">
    <property type="match status" value="1"/>
</dbReference>
<dbReference type="PROSITE" id="PS50404">
    <property type="entry name" value="GST_NTER"/>
    <property type="match status" value="1"/>
</dbReference>
<evidence type="ECO:0000259" key="3">
    <source>
        <dbReference type="PROSITE" id="PS50405"/>
    </source>
</evidence>
<dbReference type="OrthoDB" id="202840at2759"/>
<evidence type="ECO:0008006" key="6">
    <source>
        <dbReference type="Google" id="ProtNLM"/>
    </source>
</evidence>
<comment type="caution">
    <text evidence="4">The sequence shown here is derived from an EMBL/GenBank/DDBJ whole genome shotgun (WGS) entry which is preliminary data.</text>
</comment>
<dbReference type="PANTHER" id="PTHR42673:SF4">
    <property type="entry name" value="MALEYLACETOACETATE ISOMERASE"/>
    <property type="match status" value="1"/>
</dbReference>
<dbReference type="InterPro" id="IPR004046">
    <property type="entry name" value="GST_C"/>
</dbReference>
<dbReference type="FunFam" id="1.20.1050.10:FF:000010">
    <property type="entry name" value="Maleylacetoacetate isomerase isoform 1"/>
    <property type="match status" value="1"/>
</dbReference>
<dbReference type="GO" id="GO:0016034">
    <property type="term" value="F:maleylacetoacetate isomerase activity"/>
    <property type="evidence" value="ECO:0007669"/>
    <property type="project" value="TreeGrafter"/>
</dbReference>
<dbReference type="AlphaFoldDB" id="A0A9N9VLF8"/>
<dbReference type="PANTHER" id="PTHR42673">
    <property type="entry name" value="MALEYLACETOACETATE ISOMERASE"/>
    <property type="match status" value="1"/>
</dbReference>
<dbReference type="NCBIfam" id="TIGR01262">
    <property type="entry name" value="maiA"/>
    <property type="match status" value="1"/>
</dbReference>
<dbReference type="EMBL" id="CABFNQ020000708">
    <property type="protein sequence ID" value="CAH0025236.1"/>
    <property type="molecule type" value="Genomic_DNA"/>
</dbReference>
<dbReference type="InterPro" id="IPR034333">
    <property type="entry name" value="GST_Zeta_N"/>
</dbReference>
<dbReference type="CDD" id="cd03042">
    <property type="entry name" value="GST_N_Zeta"/>
    <property type="match status" value="1"/>
</dbReference>
<name>A0A9N9VLF8_9HYPO</name>
<feature type="domain" description="GST N-terminal" evidence="2">
    <location>
        <begin position="2"/>
        <end position="94"/>
    </location>
</feature>
<dbReference type="InterPro" id="IPR010987">
    <property type="entry name" value="Glutathione-S-Trfase_C-like"/>
</dbReference>
<dbReference type="GO" id="GO:0006749">
    <property type="term" value="P:glutathione metabolic process"/>
    <property type="evidence" value="ECO:0007669"/>
    <property type="project" value="TreeGrafter"/>
</dbReference>
<dbReference type="InterPro" id="IPR036282">
    <property type="entry name" value="Glutathione-S-Trfase_C_sf"/>
</dbReference>
<protein>
    <recommendedName>
        <fullName evidence="6">Maleylacetoacetate isomerase</fullName>
    </recommendedName>
</protein>
<dbReference type="SUPFAM" id="SSF47616">
    <property type="entry name" value="GST C-terminal domain-like"/>
    <property type="match status" value="1"/>
</dbReference>
<dbReference type="InterPro" id="IPR036249">
    <property type="entry name" value="Thioredoxin-like_sf"/>
</dbReference>
<dbReference type="SUPFAM" id="SSF52833">
    <property type="entry name" value="Thioredoxin-like"/>
    <property type="match status" value="1"/>
</dbReference>
<reference evidence="4" key="1">
    <citation type="submission" date="2021-10" db="EMBL/GenBank/DDBJ databases">
        <authorList>
            <person name="Piombo E."/>
        </authorList>
    </citation>
    <scope>NUCLEOTIDE SEQUENCE</scope>
</reference>
<dbReference type="Gene3D" id="3.40.30.10">
    <property type="entry name" value="Glutaredoxin"/>
    <property type="match status" value="1"/>
</dbReference>
<evidence type="ECO:0000313" key="4">
    <source>
        <dbReference type="EMBL" id="CAH0025236.1"/>
    </source>
</evidence>
<evidence type="ECO:0000256" key="1">
    <source>
        <dbReference type="ARBA" id="ARBA00010007"/>
    </source>
</evidence>
<dbReference type="PROSITE" id="PS50405">
    <property type="entry name" value="GST_CTER"/>
    <property type="match status" value="1"/>
</dbReference>
<dbReference type="GO" id="GO:0006559">
    <property type="term" value="P:L-phenylalanine catabolic process"/>
    <property type="evidence" value="ECO:0007669"/>
    <property type="project" value="TreeGrafter"/>
</dbReference>
<gene>
    <name evidence="4" type="ORF">CRHIZ90672A_00016922</name>
</gene>
<dbReference type="InterPro" id="IPR004045">
    <property type="entry name" value="Glutathione_S-Trfase_N"/>
</dbReference>
<sequence>MSDITLYSYFRSSCSARVRMSLDIKGIPYDYVPVNLLKGDQLSDEHRAINPSASVPLLVPKSSGGPDQHEGVPFRIGQSLAALEYLEEAYPDTTRLLPSDIRARAIVRALANIIAADTQPVTNLRIMRRVRELGGSAEDWNKSLMAEGLRAYEAVSAPYAGRFSYGDDVSLADLCLLPAAWNAQRFGVDLAEFPVVSKVVKNLEGEPAMQKASYFRQVDTPENLRA</sequence>
<dbReference type="GO" id="GO:0004364">
    <property type="term" value="F:glutathione transferase activity"/>
    <property type="evidence" value="ECO:0007669"/>
    <property type="project" value="TreeGrafter"/>
</dbReference>
<evidence type="ECO:0000313" key="5">
    <source>
        <dbReference type="Proteomes" id="UP000696573"/>
    </source>
</evidence>
<proteinExistence type="inferred from homology"/>
<evidence type="ECO:0000259" key="2">
    <source>
        <dbReference type="PROSITE" id="PS50404"/>
    </source>
</evidence>
<feature type="domain" description="GST C-terminal" evidence="3">
    <location>
        <begin position="100"/>
        <end position="222"/>
    </location>
</feature>
<dbReference type="Pfam" id="PF13409">
    <property type="entry name" value="GST_N_2"/>
    <property type="match status" value="1"/>
</dbReference>
<dbReference type="Pfam" id="PF00043">
    <property type="entry name" value="GST_C"/>
    <property type="match status" value="1"/>
</dbReference>
<comment type="similarity">
    <text evidence="1">Belongs to the GST superfamily. Zeta family.</text>
</comment>